<evidence type="ECO:0000313" key="3">
    <source>
        <dbReference type="Proteomes" id="UP000321863"/>
    </source>
</evidence>
<keyword evidence="3" id="KW-1185">Reference proteome</keyword>
<proteinExistence type="predicted"/>
<keyword evidence="1" id="KW-1133">Transmembrane helix</keyword>
<sequence length="143" mass="16297">MSHIGFVILSFGILYFLLLLFRIKPLLTINNTEIIIFHPLRKKMIIPFKDVAGFYISTNSHKGIKNSDQVNIIMKATIPRGNKMIKTSPPPFEYLNYTIAADLLNIKTKKLITILNSYLETAIIYRKNETHLLPHSSGIPPMA</sequence>
<dbReference type="Proteomes" id="UP000321863">
    <property type="component" value="Unassembled WGS sequence"/>
</dbReference>
<dbReference type="EMBL" id="BJYJ01000026">
    <property type="protein sequence ID" value="GEN77569.1"/>
    <property type="molecule type" value="Genomic_DNA"/>
</dbReference>
<accession>A0A511YQV3</accession>
<keyword evidence="1" id="KW-0812">Transmembrane</keyword>
<evidence type="ECO:0000256" key="1">
    <source>
        <dbReference type="SAM" id="Phobius"/>
    </source>
</evidence>
<dbReference type="AlphaFoldDB" id="A0A511YQV3"/>
<reference evidence="2 3" key="1">
    <citation type="submission" date="2019-07" db="EMBL/GenBank/DDBJ databases">
        <title>Whole genome shotgun sequence of Chryseobacterium hagamense NBRC 105253.</title>
        <authorList>
            <person name="Hosoyama A."/>
            <person name="Uohara A."/>
            <person name="Ohji S."/>
            <person name="Ichikawa N."/>
        </authorList>
    </citation>
    <scope>NUCLEOTIDE SEQUENCE [LARGE SCALE GENOMIC DNA]</scope>
    <source>
        <strain evidence="2 3">NBRC 105253</strain>
    </source>
</reference>
<name>A0A511YQV3_9FLAO</name>
<evidence type="ECO:0000313" key="2">
    <source>
        <dbReference type="EMBL" id="GEN77569.1"/>
    </source>
</evidence>
<protein>
    <submittedName>
        <fullName evidence="2">Uncharacterized protein</fullName>
    </submittedName>
</protein>
<feature type="transmembrane region" description="Helical" evidence="1">
    <location>
        <begin position="6"/>
        <end position="23"/>
    </location>
</feature>
<organism evidence="2 3">
    <name type="scientific">Chryseobacterium hagamense</name>
    <dbReference type="NCBI Taxonomy" id="395935"/>
    <lineage>
        <taxon>Bacteria</taxon>
        <taxon>Pseudomonadati</taxon>
        <taxon>Bacteroidota</taxon>
        <taxon>Flavobacteriia</taxon>
        <taxon>Flavobacteriales</taxon>
        <taxon>Weeksellaceae</taxon>
        <taxon>Chryseobacterium group</taxon>
        <taxon>Chryseobacterium</taxon>
    </lineage>
</organism>
<comment type="caution">
    <text evidence="2">The sequence shown here is derived from an EMBL/GenBank/DDBJ whole genome shotgun (WGS) entry which is preliminary data.</text>
</comment>
<gene>
    <name evidence="2" type="ORF">CHA01nite_33090</name>
</gene>
<keyword evidence="1" id="KW-0472">Membrane</keyword>